<evidence type="ECO:0000313" key="3">
    <source>
        <dbReference type="EMBL" id="MBF9195780.1"/>
    </source>
</evidence>
<comment type="caution">
    <text evidence="3">The sequence shown here is derived from an EMBL/GenBank/DDBJ whole genome shotgun (WGS) entry which is preliminary data.</text>
</comment>
<feature type="region of interest" description="Disordered" evidence="1">
    <location>
        <begin position="150"/>
        <end position="192"/>
    </location>
</feature>
<evidence type="ECO:0000313" key="4">
    <source>
        <dbReference type="Proteomes" id="UP000611708"/>
    </source>
</evidence>
<organism evidence="3 4">
    <name type="scientific">Microvirga terrestris</name>
    <dbReference type="NCBI Taxonomy" id="2791024"/>
    <lineage>
        <taxon>Bacteria</taxon>
        <taxon>Pseudomonadati</taxon>
        <taxon>Pseudomonadota</taxon>
        <taxon>Alphaproteobacteria</taxon>
        <taxon>Hyphomicrobiales</taxon>
        <taxon>Methylobacteriaceae</taxon>
        <taxon>Microvirga</taxon>
    </lineage>
</organism>
<dbReference type="EMBL" id="JADQDN010000002">
    <property type="protein sequence ID" value="MBF9195780.1"/>
    <property type="molecule type" value="Genomic_DNA"/>
</dbReference>
<gene>
    <name evidence="3" type="ORF">I2H36_07010</name>
</gene>
<keyword evidence="4" id="KW-1185">Reference proteome</keyword>
<feature type="domain" description="HARP" evidence="2">
    <location>
        <begin position="76"/>
        <end position="157"/>
    </location>
</feature>
<evidence type="ECO:0000259" key="2">
    <source>
        <dbReference type="PROSITE" id="PS51467"/>
    </source>
</evidence>
<protein>
    <recommendedName>
        <fullName evidence="2">HARP domain-containing protein</fullName>
    </recommendedName>
</protein>
<name>A0ABS0HQM7_9HYPH</name>
<accession>A0ABS0HQM7</accession>
<proteinExistence type="predicted"/>
<dbReference type="InterPro" id="IPR010003">
    <property type="entry name" value="HARP_dom"/>
</dbReference>
<feature type="compositionally biased region" description="Basic and acidic residues" evidence="1">
    <location>
        <begin position="150"/>
        <end position="179"/>
    </location>
</feature>
<reference evidence="3 4" key="1">
    <citation type="submission" date="2020-11" db="EMBL/GenBank/DDBJ databases">
        <authorList>
            <person name="Kim M.K."/>
        </authorList>
    </citation>
    <scope>NUCLEOTIDE SEQUENCE [LARGE SCALE GENOMIC DNA]</scope>
    <source>
        <strain evidence="3 4">BT290</strain>
    </source>
</reference>
<dbReference type="RefSeq" id="WP_196263136.1">
    <property type="nucleotide sequence ID" value="NZ_JADQDN010000002.1"/>
</dbReference>
<sequence>MEIASAFRIIPSDDDEKPGAYAVFPYDRDLVRRFREAFTRARWRGADERWFVPGTTAVQRLNTWMANELQNLDRHADEKGRDAFAFEPLESPYLTVADDLRVRTPYSRTVVEALRSIPWAYWDPEERIWRVPFRSYEELKARWPDIEEAARRNEPAARQKRREEQRAHVSEETNRLQTERRRRRFPVPGDDLPPMGFPVSTERWGVVVFEDIESDPIEDPGMADLYPHVRSDPPRYVWARWRMPTLQEVYHTRPSRTDEDPELRTSRGWWWSGREELRERARRLREVERAQRARHEARKASAEV</sequence>
<dbReference type="PROSITE" id="PS51467">
    <property type="entry name" value="HARP"/>
    <property type="match status" value="1"/>
</dbReference>
<evidence type="ECO:0000256" key="1">
    <source>
        <dbReference type="SAM" id="MobiDB-lite"/>
    </source>
</evidence>
<dbReference type="Proteomes" id="UP000611708">
    <property type="component" value="Unassembled WGS sequence"/>
</dbReference>